<feature type="transmembrane region" description="Helical" evidence="6">
    <location>
        <begin position="258"/>
        <end position="277"/>
    </location>
</feature>
<dbReference type="GO" id="GO:0016020">
    <property type="term" value="C:membrane"/>
    <property type="evidence" value="ECO:0007669"/>
    <property type="project" value="UniProtKB-SubCell"/>
</dbReference>
<dbReference type="PANTHER" id="PTHR11119">
    <property type="entry name" value="XANTHINE-URACIL / VITAMIN C PERMEASE FAMILY MEMBER"/>
    <property type="match status" value="1"/>
</dbReference>
<evidence type="ECO:0000313" key="8">
    <source>
        <dbReference type="Proteomes" id="UP001152320"/>
    </source>
</evidence>
<evidence type="ECO:0000256" key="2">
    <source>
        <dbReference type="ARBA" id="ARBA00008821"/>
    </source>
</evidence>
<feature type="transmembrane region" description="Helical" evidence="6">
    <location>
        <begin position="230"/>
        <end position="252"/>
    </location>
</feature>
<feature type="transmembrane region" description="Helical" evidence="6">
    <location>
        <begin position="149"/>
        <end position="168"/>
    </location>
</feature>
<evidence type="ECO:0000256" key="4">
    <source>
        <dbReference type="ARBA" id="ARBA00022989"/>
    </source>
</evidence>
<comment type="similarity">
    <text evidence="2">Belongs to the nucleobase:cation symporter-2 (NCS2) (TC 2.A.40) family.</text>
</comment>
<feature type="transmembrane region" description="Helical" evidence="6">
    <location>
        <begin position="289"/>
        <end position="306"/>
    </location>
</feature>
<evidence type="ECO:0000256" key="1">
    <source>
        <dbReference type="ARBA" id="ARBA00004141"/>
    </source>
</evidence>
<evidence type="ECO:0000256" key="6">
    <source>
        <dbReference type="SAM" id="Phobius"/>
    </source>
</evidence>
<gene>
    <name evidence="7" type="ORF">HOLleu_18937</name>
</gene>
<feature type="transmembrane region" description="Helical" evidence="6">
    <location>
        <begin position="82"/>
        <end position="108"/>
    </location>
</feature>
<dbReference type="InterPro" id="IPR006043">
    <property type="entry name" value="NCS2"/>
</dbReference>
<comment type="caution">
    <text evidence="7">The sequence shown here is derived from an EMBL/GenBank/DDBJ whole genome shotgun (WGS) entry which is preliminary data.</text>
</comment>
<dbReference type="OrthoDB" id="1641903at2759"/>
<accession>A0A9Q1C3K8</accession>
<evidence type="ECO:0000313" key="7">
    <source>
        <dbReference type="EMBL" id="KAJ8037982.1"/>
    </source>
</evidence>
<feature type="transmembrane region" description="Helical" evidence="6">
    <location>
        <begin position="42"/>
        <end position="61"/>
    </location>
</feature>
<proteinExistence type="inferred from homology"/>
<keyword evidence="8" id="KW-1185">Reference proteome</keyword>
<keyword evidence="3 6" id="KW-0812">Transmembrane</keyword>
<dbReference type="EMBL" id="JAIZAY010000008">
    <property type="protein sequence ID" value="KAJ8037982.1"/>
    <property type="molecule type" value="Genomic_DNA"/>
</dbReference>
<sequence>MGVTGFISFMLRFVGPLSVAPVLMLLGISLTQLSWESCHSHWGVSVFTAGMIILFTQFLSKKKIPVIGFSREKGFHVVRTRFLLKYSMILATMSGWFLCWILTMAGAFSDDPSDRTYRARTDIANEVFNETPWIRFPYPGQVVWPRPSIAAFFGMFSAVIASIIESIGDYNACARICQIPSPPRHAVNRGIATEGLGGLLSCLWGTGTGTGSYSVNIVIIGITKVASRRVIQMAAIMMVVVACFQKLCSFFATMPDPVIGGTMIPTVGMLISVGISLLQKIDINSSRNLFVLGLSLFLGIMLPEYMQNNPGIIHTGLSTFDKCATILLETGIFVGFITGLVFDNVIPDLCFCCPGTLMERGLLHNQQSKETAEHRPGDPDDKQSCYNLPVGMNSIRRWRFCRFVPISPTFRGFPRLRRASSR</sequence>
<evidence type="ECO:0000256" key="3">
    <source>
        <dbReference type="ARBA" id="ARBA00022692"/>
    </source>
</evidence>
<organism evidence="7 8">
    <name type="scientific">Holothuria leucospilota</name>
    <name type="common">Black long sea cucumber</name>
    <name type="synonym">Mertensiothuria leucospilota</name>
    <dbReference type="NCBI Taxonomy" id="206669"/>
    <lineage>
        <taxon>Eukaryota</taxon>
        <taxon>Metazoa</taxon>
        <taxon>Echinodermata</taxon>
        <taxon>Eleutherozoa</taxon>
        <taxon>Echinozoa</taxon>
        <taxon>Holothuroidea</taxon>
        <taxon>Aspidochirotacea</taxon>
        <taxon>Aspidochirotida</taxon>
        <taxon>Holothuriidae</taxon>
        <taxon>Holothuria</taxon>
    </lineage>
</organism>
<keyword evidence="5 6" id="KW-0472">Membrane</keyword>
<protein>
    <submittedName>
        <fullName evidence="7">Solute carrier family 23 member 1</fullName>
    </submittedName>
</protein>
<keyword evidence="4 6" id="KW-1133">Transmembrane helix</keyword>
<comment type="subcellular location">
    <subcellularLocation>
        <location evidence="1">Membrane</location>
        <topology evidence="1">Multi-pass membrane protein</topology>
    </subcellularLocation>
</comment>
<dbReference type="AlphaFoldDB" id="A0A9Q1C3K8"/>
<dbReference type="Proteomes" id="UP001152320">
    <property type="component" value="Chromosome 8"/>
</dbReference>
<evidence type="ECO:0000256" key="5">
    <source>
        <dbReference type="ARBA" id="ARBA00023136"/>
    </source>
</evidence>
<name>A0A9Q1C3K8_HOLLE</name>
<dbReference type="Pfam" id="PF00860">
    <property type="entry name" value="Xan_ur_permease"/>
    <property type="match status" value="1"/>
</dbReference>
<feature type="transmembrane region" description="Helical" evidence="6">
    <location>
        <begin position="9"/>
        <end position="30"/>
    </location>
</feature>
<dbReference type="GO" id="GO:0022857">
    <property type="term" value="F:transmembrane transporter activity"/>
    <property type="evidence" value="ECO:0007669"/>
    <property type="project" value="InterPro"/>
</dbReference>
<reference evidence="7" key="1">
    <citation type="submission" date="2021-10" db="EMBL/GenBank/DDBJ databases">
        <title>Tropical sea cucumber genome reveals ecological adaptation and Cuvierian tubules defense mechanism.</title>
        <authorList>
            <person name="Chen T."/>
        </authorList>
    </citation>
    <scope>NUCLEOTIDE SEQUENCE</scope>
    <source>
        <strain evidence="7">Nanhai2018</strain>
        <tissue evidence="7">Muscle</tissue>
    </source>
</reference>